<feature type="non-terminal residue" evidence="10">
    <location>
        <position position="1"/>
    </location>
</feature>
<dbReference type="InterPro" id="IPR013783">
    <property type="entry name" value="Ig-like_fold"/>
</dbReference>
<reference evidence="10" key="1">
    <citation type="submission" date="2019-04" db="EMBL/GenBank/DDBJ databases">
        <authorList>
            <person name="Alioto T."/>
            <person name="Alioto T."/>
        </authorList>
    </citation>
    <scope>NUCLEOTIDE SEQUENCE [LARGE SCALE GENOMIC DNA]</scope>
</reference>
<dbReference type="FunFam" id="2.10.50.10:FF:000001">
    <property type="entry name" value="Ephrin type-A receptor 5"/>
    <property type="match status" value="1"/>
</dbReference>
<dbReference type="CDD" id="cd00063">
    <property type="entry name" value="FN3"/>
    <property type="match status" value="1"/>
</dbReference>
<dbReference type="GO" id="GO:0005005">
    <property type="term" value="F:transmembrane-ephrin receptor activity"/>
    <property type="evidence" value="ECO:0007669"/>
    <property type="project" value="TreeGrafter"/>
</dbReference>
<dbReference type="GO" id="GO:0005524">
    <property type="term" value="F:ATP binding"/>
    <property type="evidence" value="ECO:0007669"/>
    <property type="project" value="UniProtKB-KW"/>
</dbReference>
<evidence type="ECO:0000256" key="3">
    <source>
        <dbReference type="ARBA" id="ARBA00022737"/>
    </source>
</evidence>
<dbReference type="GO" id="GO:0030425">
    <property type="term" value="C:dendrite"/>
    <property type="evidence" value="ECO:0007669"/>
    <property type="project" value="TreeGrafter"/>
</dbReference>
<dbReference type="EMBL" id="CABDUW010001171">
    <property type="protein sequence ID" value="VTJ79328.1"/>
    <property type="molecule type" value="Genomic_DNA"/>
</dbReference>
<evidence type="ECO:0000256" key="8">
    <source>
        <dbReference type="ARBA" id="ARBA00023170"/>
    </source>
</evidence>
<keyword evidence="6" id="KW-1133">Transmembrane helix</keyword>
<accession>A0A5E4CBV8</accession>
<keyword evidence="4" id="KW-0547">Nucleotide-binding</keyword>
<keyword evidence="5" id="KW-0067">ATP-binding</keyword>
<proteinExistence type="predicted"/>
<name>A0A5E4CBV8_MARMO</name>
<dbReference type="Pfam" id="PF07699">
    <property type="entry name" value="Ephrin_rec_like"/>
    <property type="match status" value="1"/>
</dbReference>
<dbReference type="PROSITE" id="PS50853">
    <property type="entry name" value="FN3"/>
    <property type="match status" value="1"/>
</dbReference>
<comment type="caution">
    <text evidence="10">The sequence shown here is derived from an EMBL/GenBank/DDBJ whole genome shotgun (WGS) entry which is preliminary data.</text>
</comment>
<dbReference type="PANTHER" id="PTHR46877:SF12">
    <property type="entry name" value="EPHRIN TYPE-A RECEPTOR 3"/>
    <property type="match status" value="1"/>
</dbReference>
<evidence type="ECO:0000313" key="11">
    <source>
        <dbReference type="Proteomes" id="UP000335636"/>
    </source>
</evidence>
<dbReference type="InterPro" id="IPR011641">
    <property type="entry name" value="Tyr-kin_ephrin_A/B_rcpt-like"/>
</dbReference>
<protein>
    <recommendedName>
        <fullName evidence="9">Fibronectin type-III domain-containing protein</fullName>
    </recommendedName>
</protein>
<feature type="domain" description="Fibronectin type-III" evidence="9">
    <location>
        <begin position="53"/>
        <end position="163"/>
    </location>
</feature>
<keyword evidence="2" id="KW-0812">Transmembrane</keyword>
<sequence>CRPGFYKASDGNMKCAKCPPHSSTHEDGSMNCRCENNYFRADKDPPSMACTRPPSAPRNVISNINETSVILDWSWPLDTGGRKDVTFNIICKKCGWNVKQCEPCSPNVHFLPRQFGLTNTTVTVTDLLAHTNYTFEIDAVNGVSKLSSPPRQFAAVSITTNQA</sequence>
<dbReference type="Proteomes" id="UP000335636">
    <property type="component" value="Unassembled WGS sequence"/>
</dbReference>
<evidence type="ECO:0000313" key="10">
    <source>
        <dbReference type="EMBL" id="VTJ79328.1"/>
    </source>
</evidence>
<dbReference type="GO" id="GO:0005886">
    <property type="term" value="C:plasma membrane"/>
    <property type="evidence" value="ECO:0007669"/>
    <property type="project" value="TreeGrafter"/>
</dbReference>
<evidence type="ECO:0000256" key="5">
    <source>
        <dbReference type="ARBA" id="ARBA00022840"/>
    </source>
</evidence>
<evidence type="ECO:0000256" key="2">
    <source>
        <dbReference type="ARBA" id="ARBA00022692"/>
    </source>
</evidence>
<evidence type="ECO:0000259" key="9">
    <source>
        <dbReference type="PROSITE" id="PS50853"/>
    </source>
</evidence>
<gene>
    <name evidence="10" type="ORF">MONAX_5E003031</name>
</gene>
<evidence type="ECO:0000256" key="6">
    <source>
        <dbReference type="ARBA" id="ARBA00022989"/>
    </source>
</evidence>
<evidence type="ECO:0000256" key="7">
    <source>
        <dbReference type="ARBA" id="ARBA00023136"/>
    </source>
</evidence>
<dbReference type="SMART" id="SM00060">
    <property type="entry name" value="FN3"/>
    <property type="match status" value="1"/>
</dbReference>
<dbReference type="Gene3D" id="2.10.50.10">
    <property type="entry name" value="Tumor Necrosis Factor Receptor, subunit A, domain 2"/>
    <property type="match status" value="1"/>
</dbReference>
<dbReference type="Pfam" id="PF00041">
    <property type="entry name" value="fn3"/>
    <property type="match status" value="1"/>
</dbReference>
<dbReference type="SUPFAM" id="SSF49265">
    <property type="entry name" value="Fibronectin type III"/>
    <property type="match status" value="1"/>
</dbReference>
<evidence type="ECO:0000256" key="1">
    <source>
        <dbReference type="ARBA" id="ARBA00004167"/>
    </source>
</evidence>
<dbReference type="AlphaFoldDB" id="A0A5E4CBV8"/>
<dbReference type="InterPro" id="IPR003961">
    <property type="entry name" value="FN3_dom"/>
</dbReference>
<dbReference type="FunFam" id="2.60.40.10:FF:000041">
    <property type="entry name" value="ephrin type-A receptor 3"/>
    <property type="match status" value="1"/>
</dbReference>
<dbReference type="GO" id="GO:0007411">
    <property type="term" value="P:axon guidance"/>
    <property type="evidence" value="ECO:0007669"/>
    <property type="project" value="TreeGrafter"/>
</dbReference>
<dbReference type="InterPro" id="IPR036116">
    <property type="entry name" value="FN3_sf"/>
</dbReference>
<comment type="subcellular location">
    <subcellularLocation>
        <location evidence="1">Membrane</location>
        <topology evidence="1">Single-pass membrane protein</topology>
    </subcellularLocation>
</comment>
<dbReference type="Gene3D" id="2.60.40.10">
    <property type="entry name" value="Immunoglobulins"/>
    <property type="match status" value="1"/>
</dbReference>
<keyword evidence="8" id="KW-0675">Receptor</keyword>
<keyword evidence="7" id="KW-0472">Membrane</keyword>
<keyword evidence="11" id="KW-1185">Reference proteome</keyword>
<organism evidence="10 11">
    <name type="scientific">Marmota monax</name>
    <name type="common">Woodchuck</name>
    <dbReference type="NCBI Taxonomy" id="9995"/>
    <lineage>
        <taxon>Eukaryota</taxon>
        <taxon>Metazoa</taxon>
        <taxon>Chordata</taxon>
        <taxon>Craniata</taxon>
        <taxon>Vertebrata</taxon>
        <taxon>Euteleostomi</taxon>
        <taxon>Mammalia</taxon>
        <taxon>Eutheria</taxon>
        <taxon>Euarchontoglires</taxon>
        <taxon>Glires</taxon>
        <taxon>Rodentia</taxon>
        <taxon>Sciuromorpha</taxon>
        <taxon>Sciuridae</taxon>
        <taxon>Xerinae</taxon>
        <taxon>Marmotini</taxon>
        <taxon>Marmota</taxon>
    </lineage>
</organism>
<keyword evidence="3" id="KW-0677">Repeat</keyword>
<dbReference type="PANTHER" id="PTHR46877">
    <property type="entry name" value="EPH RECEPTOR A5"/>
    <property type="match status" value="1"/>
</dbReference>
<evidence type="ECO:0000256" key="4">
    <source>
        <dbReference type="ARBA" id="ARBA00022741"/>
    </source>
</evidence>
<feature type="non-terminal residue" evidence="10">
    <location>
        <position position="163"/>
    </location>
</feature>
<dbReference type="InterPro" id="IPR050449">
    <property type="entry name" value="Ephrin_rcpt_TKs"/>
</dbReference>